<name>A0A9N8EJI6_9STRA</name>
<evidence type="ECO:0000313" key="4">
    <source>
        <dbReference type="Proteomes" id="UP001153069"/>
    </source>
</evidence>
<dbReference type="Gene3D" id="1.25.10.10">
    <property type="entry name" value="Leucine-rich Repeat Variant"/>
    <property type="match status" value="1"/>
</dbReference>
<evidence type="ECO:0000259" key="2">
    <source>
        <dbReference type="Pfam" id="PF23744"/>
    </source>
</evidence>
<evidence type="ECO:0000256" key="1">
    <source>
        <dbReference type="SAM" id="MobiDB-lite"/>
    </source>
</evidence>
<dbReference type="InterPro" id="IPR011989">
    <property type="entry name" value="ARM-like"/>
</dbReference>
<dbReference type="OrthoDB" id="449062at2759"/>
<evidence type="ECO:0000313" key="3">
    <source>
        <dbReference type="EMBL" id="CAB9521898.1"/>
    </source>
</evidence>
<reference evidence="3" key="1">
    <citation type="submission" date="2020-06" db="EMBL/GenBank/DDBJ databases">
        <authorList>
            <consortium name="Plant Systems Biology data submission"/>
        </authorList>
    </citation>
    <scope>NUCLEOTIDE SEQUENCE</scope>
    <source>
        <strain evidence="3">D6</strain>
    </source>
</reference>
<sequence length="416" mass="45929">MESPPAIHSMSKLQLDDSPHVHRNSIGSKPNSRKQLDTHNTGSRPNSMRFSTNSNGVRLDDSHRVPTLNHNSLGLNIMGVAKNFMASTKTSTTGSSTGGSRPNSSKQMREQPSSSSSLAKPSQTSKNTTQTNGNHSRLPVTTKLKNSTRSDPKYLLEDSTRTASTTSTTASDKENREEPVYLDEMSHLLLEELHHDTQAKVVIRALERLTVFCSQSTELCSQACHMGAPATIVNIMKKWSVQKAICAKGFRALIAMTVGCSTEQEQARVRKTLWMVGGVQEILKSMGRFPQSRSVQFFGCNALLSMLPSGCDDNDDADSDKIKKWMGRRFVREYKGVKAVISAMIQFEEDRAVQEAGCSVLLKLATFMHDNSADRKMMLESGAVSAFSVALESHSNDEEIQHYTTLFMNFMSGDAY</sequence>
<feature type="compositionally biased region" description="Polar residues" evidence="1">
    <location>
        <begin position="101"/>
        <end position="135"/>
    </location>
</feature>
<feature type="domain" description="LRRK2 ARM repeat" evidence="2">
    <location>
        <begin position="170"/>
        <end position="407"/>
    </location>
</feature>
<feature type="compositionally biased region" description="Low complexity" evidence="1">
    <location>
        <begin position="88"/>
        <end position="100"/>
    </location>
</feature>
<dbReference type="AlphaFoldDB" id="A0A9N8EJI6"/>
<feature type="compositionally biased region" description="Polar residues" evidence="1">
    <location>
        <begin position="38"/>
        <end position="56"/>
    </location>
</feature>
<gene>
    <name evidence="3" type="ORF">SEMRO_1246_G255800.1</name>
</gene>
<dbReference type="Proteomes" id="UP001153069">
    <property type="component" value="Unassembled WGS sequence"/>
</dbReference>
<organism evidence="3 4">
    <name type="scientific">Seminavis robusta</name>
    <dbReference type="NCBI Taxonomy" id="568900"/>
    <lineage>
        <taxon>Eukaryota</taxon>
        <taxon>Sar</taxon>
        <taxon>Stramenopiles</taxon>
        <taxon>Ochrophyta</taxon>
        <taxon>Bacillariophyta</taxon>
        <taxon>Bacillariophyceae</taxon>
        <taxon>Bacillariophycidae</taxon>
        <taxon>Naviculales</taxon>
        <taxon>Naviculaceae</taxon>
        <taxon>Seminavis</taxon>
    </lineage>
</organism>
<keyword evidence="4" id="KW-1185">Reference proteome</keyword>
<protein>
    <recommendedName>
        <fullName evidence="2">LRRK2 ARM repeat domain-containing protein</fullName>
    </recommendedName>
</protein>
<dbReference type="InterPro" id="IPR016024">
    <property type="entry name" value="ARM-type_fold"/>
</dbReference>
<feature type="compositionally biased region" description="Low complexity" evidence="1">
    <location>
        <begin position="161"/>
        <end position="170"/>
    </location>
</feature>
<dbReference type="SUPFAM" id="SSF48371">
    <property type="entry name" value="ARM repeat"/>
    <property type="match status" value="1"/>
</dbReference>
<dbReference type="EMBL" id="CAICTM010001244">
    <property type="protein sequence ID" value="CAB9521898.1"/>
    <property type="molecule type" value="Genomic_DNA"/>
</dbReference>
<dbReference type="Pfam" id="PF23744">
    <property type="entry name" value="ARM_LRRK2"/>
    <property type="match status" value="1"/>
</dbReference>
<comment type="caution">
    <text evidence="3">The sequence shown here is derived from an EMBL/GenBank/DDBJ whole genome shotgun (WGS) entry which is preliminary data.</text>
</comment>
<proteinExistence type="predicted"/>
<feature type="region of interest" description="Disordered" evidence="1">
    <location>
        <begin position="1"/>
        <end position="66"/>
    </location>
</feature>
<accession>A0A9N8EJI6</accession>
<feature type="compositionally biased region" description="Basic and acidic residues" evidence="1">
    <location>
        <begin position="148"/>
        <end position="160"/>
    </location>
</feature>
<dbReference type="InterPro" id="IPR056597">
    <property type="entry name" value="ARM_LRRK2"/>
</dbReference>
<feature type="region of interest" description="Disordered" evidence="1">
    <location>
        <begin position="88"/>
        <end position="178"/>
    </location>
</feature>